<proteinExistence type="predicted"/>
<evidence type="ECO:0000313" key="2">
    <source>
        <dbReference type="Proteomes" id="UP001141253"/>
    </source>
</evidence>
<name>A0ABQ9A2A5_9ROSI</name>
<reference evidence="1" key="1">
    <citation type="submission" date="2022-10" db="EMBL/GenBank/DDBJ databases">
        <authorList>
            <person name="Hyden B.L."/>
            <person name="Feng K."/>
            <person name="Yates T."/>
            <person name="Jawdy S."/>
            <person name="Smart L.B."/>
            <person name="Muchero W."/>
        </authorList>
    </citation>
    <scope>NUCLEOTIDE SEQUENCE</scope>
    <source>
        <tissue evidence="1">Shoot tip</tissue>
    </source>
</reference>
<comment type="caution">
    <text evidence="1">The sequence shown here is derived from an EMBL/GenBank/DDBJ whole genome shotgun (WGS) entry which is preliminary data.</text>
</comment>
<evidence type="ECO:0008006" key="3">
    <source>
        <dbReference type="Google" id="ProtNLM"/>
    </source>
</evidence>
<dbReference type="Proteomes" id="UP001141253">
    <property type="component" value="Chromosome 8"/>
</dbReference>
<protein>
    <recommendedName>
        <fullName evidence="3">Secreted protein</fullName>
    </recommendedName>
</protein>
<keyword evidence="2" id="KW-1185">Reference proteome</keyword>
<reference evidence="1" key="2">
    <citation type="journal article" date="2023" name="Int. J. Mol. Sci.">
        <title>De Novo Assembly and Annotation of 11 Diverse Shrub Willow (Salix) Genomes Reveals Novel Gene Organization in Sex-Linked Regions.</title>
        <authorList>
            <person name="Hyden B."/>
            <person name="Feng K."/>
            <person name="Yates T.B."/>
            <person name="Jawdy S."/>
            <person name="Cereghino C."/>
            <person name="Smart L.B."/>
            <person name="Muchero W."/>
        </authorList>
    </citation>
    <scope>NUCLEOTIDE SEQUENCE</scope>
    <source>
        <tissue evidence="1">Shoot tip</tissue>
    </source>
</reference>
<accession>A0ABQ9A2A5</accession>
<dbReference type="EMBL" id="JAPFFI010000023">
    <property type="protein sequence ID" value="KAJ6322083.1"/>
    <property type="molecule type" value="Genomic_DNA"/>
</dbReference>
<organism evidence="1 2">
    <name type="scientific">Salix suchowensis</name>
    <dbReference type="NCBI Taxonomy" id="1278906"/>
    <lineage>
        <taxon>Eukaryota</taxon>
        <taxon>Viridiplantae</taxon>
        <taxon>Streptophyta</taxon>
        <taxon>Embryophyta</taxon>
        <taxon>Tracheophyta</taxon>
        <taxon>Spermatophyta</taxon>
        <taxon>Magnoliopsida</taxon>
        <taxon>eudicotyledons</taxon>
        <taxon>Gunneridae</taxon>
        <taxon>Pentapetalae</taxon>
        <taxon>rosids</taxon>
        <taxon>fabids</taxon>
        <taxon>Malpighiales</taxon>
        <taxon>Salicaceae</taxon>
        <taxon>Saliceae</taxon>
        <taxon>Salix</taxon>
    </lineage>
</organism>
<evidence type="ECO:0000313" key="1">
    <source>
        <dbReference type="EMBL" id="KAJ6322083.1"/>
    </source>
</evidence>
<sequence>MGLIPLVILLLRPSLLARLQLMMWLSAVDIIMKVCLLELLACLDSEAARCLSLLRSTRSHFLIASWIVIPSLLQLSSLTQLSLRTPSLLR</sequence>
<gene>
    <name evidence="1" type="ORF">OIU77_012042</name>
</gene>